<evidence type="ECO:0000256" key="2">
    <source>
        <dbReference type="ARBA" id="ARBA00008017"/>
    </source>
</evidence>
<keyword evidence="6 7" id="KW-0472">Membrane</keyword>
<evidence type="ECO:0000256" key="3">
    <source>
        <dbReference type="ARBA" id="ARBA00022475"/>
    </source>
</evidence>
<proteinExistence type="inferred from homology"/>
<feature type="transmembrane region" description="Helical" evidence="7">
    <location>
        <begin position="424"/>
        <end position="449"/>
    </location>
</feature>
<keyword evidence="4 7" id="KW-0812">Transmembrane</keyword>
<dbReference type="AlphaFoldDB" id="A0A8J7MGX4"/>
<feature type="transmembrane region" description="Helical" evidence="7">
    <location>
        <begin position="641"/>
        <end position="669"/>
    </location>
</feature>
<dbReference type="SUPFAM" id="SSF82689">
    <property type="entry name" value="Mechanosensitive channel protein MscS (YggB), C-terminal domain"/>
    <property type="match status" value="1"/>
</dbReference>
<dbReference type="Pfam" id="PF00924">
    <property type="entry name" value="MS_channel_2nd"/>
    <property type="match status" value="1"/>
</dbReference>
<dbReference type="InterPro" id="IPR006685">
    <property type="entry name" value="MscS_channel_2nd"/>
</dbReference>
<dbReference type="Pfam" id="PF21082">
    <property type="entry name" value="MS_channel_3rd"/>
    <property type="match status" value="1"/>
</dbReference>
<feature type="transmembrane region" description="Helical" evidence="7">
    <location>
        <begin position="274"/>
        <end position="299"/>
    </location>
</feature>
<keyword evidence="5 7" id="KW-1133">Transmembrane helix</keyword>
<keyword evidence="12" id="KW-1185">Reference proteome</keyword>
<evidence type="ECO:0000256" key="5">
    <source>
        <dbReference type="ARBA" id="ARBA00022989"/>
    </source>
</evidence>
<dbReference type="InterPro" id="IPR049278">
    <property type="entry name" value="MS_channel_C"/>
</dbReference>
<dbReference type="InterPro" id="IPR011066">
    <property type="entry name" value="MscS_channel_C_sf"/>
</dbReference>
<dbReference type="GO" id="GO:0005886">
    <property type="term" value="C:plasma membrane"/>
    <property type="evidence" value="ECO:0007669"/>
    <property type="project" value="UniProtKB-SubCell"/>
</dbReference>
<evidence type="ECO:0000259" key="8">
    <source>
        <dbReference type="Pfam" id="PF00924"/>
    </source>
</evidence>
<comment type="caution">
    <text evidence="11">The sequence shown here is derived from an EMBL/GenBank/DDBJ whole genome shotgun (WGS) entry which is preliminary data.</text>
</comment>
<name>A0A8J7MGX4_9BACT</name>
<feature type="transmembrane region" description="Helical" evidence="7">
    <location>
        <begin position="231"/>
        <end position="253"/>
    </location>
</feature>
<protein>
    <submittedName>
        <fullName evidence="11">Mechanosensitive ion channel family protein</fullName>
    </submittedName>
</protein>
<gene>
    <name evidence="11" type="ORF">JIN82_16205</name>
</gene>
<evidence type="ECO:0000259" key="9">
    <source>
        <dbReference type="Pfam" id="PF12794"/>
    </source>
</evidence>
<feature type="domain" description="Mechanosensitive ion channel MscS" evidence="8">
    <location>
        <begin position="657"/>
        <end position="722"/>
    </location>
</feature>
<dbReference type="Pfam" id="PF12794">
    <property type="entry name" value="MscS_TM"/>
    <property type="match status" value="1"/>
</dbReference>
<dbReference type="GO" id="GO:0008381">
    <property type="term" value="F:mechanosensitive monoatomic ion channel activity"/>
    <property type="evidence" value="ECO:0007669"/>
    <property type="project" value="UniProtKB-ARBA"/>
</dbReference>
<feature type="transmembrane region" description="Helical" evidence="7">
    <location>
        <begin position="567"/>
        <end position="587"/>
    </location>
</feature>
<sequence length="837" mass="93475">MMSADLYAEGNRGERQLHKIAQSTKKLESQLEAQKRSLVQQQSWHGQAEALRDELKNFDQSLRKIATEHNSSERAGELLQDVYHKTQLVDDGDRPFTVAGIQASVQAYRALAFELKDRQLENKLESEKLVQLDVANRYDLSNALARERDALVALSQSTELVIESESELLRLGSEISTLNAELQAFVLPRIFWFRSSEGLSLQTLREAADELASARLYYSSNGSEIAESARVYFTAKNCVMLVLVALAISFAFWASRTLKRSLIRHQAAGRKYRLSVGVINLTRAVLPGCILILVCFLVLNSSLSEELREQLSLFFYQLALLLFLVLPVSAICGRQRFAVQVLGLNPEVAGWFRALVFDASLLYALLMVLPNTFAIAPTSWKAVPFLADASYRLSLVVLLLIYCRRNRQLAQYVKSTQGAQSFVWKNWSVIVGLAVSLLIVTLVVGLLGYQFAGDILFHAIVTTVFLGFIMYTLYKPIQSAANKLAAKHAVAWDESIRETAELNYDDAAVNIYIENQPQYLKDTVQRTRTLINAIFLIVAVVLAEMVWNTDGRLYYALGQIHLGSFENLTVANVLVSMILLVMSFAVLRSLPAAFELFVFPRFNLDAGMRYTVVSITRYLLIAGLIFYILSLLQVDLSKVGWLVAALGVGLGFGLQEIVTNFVAGIILLVERPVRVGDIITIGDTSGTVSQINIRATTITDWDRLENVIPNKDLITQKVTNWSLNDHHTRIIIPIGVAYGTDPAVVKNLLLEIGNSHPEVLENPGPQALFRNHGDSSLDFELRVFIQNIILRNAVLDELTTSINKALCDAEIEIPFPQRDLHIRSSDVDLSFSSREGK</sequence>
<evidence type="ECO:0000256" key="7">
    <source>
        <dbReference type="SAM" id="Phobius"/>
    </source>
</evidence>
<feature type="transmembrane region" description="Helical" evidence="7">
    <location>
        <begin position="529"/>
        <end position="547"/>
    </location>
</feature>
<dbReference type="Gene3D" id="1.10.287.1260">
    <property type="match status" value="1"/>
</dbReference>
<feature type="domain" description="Mechanosensitive ion channel inner membrane" evidence="9">
    <location>
        <begin position="274"/>
        <end position="548"/>
    </location>
</feature>
<feature type="transmembrane region" description="Helical" evidence="7">
    <location>
        <begin position="382"/>
        <end position="403"/>
    </location>
</feature>
<dbReference type="InterPro" id="IPR023408">
    <property type="entry name" value="MscS_beta-dom_sf"/>
</dbReference>
<dbReference type="Proteomes" id="UP000624703">
    <property type="component" value="Unassembled WGS sequence"/>
</dbReference>
<dbReference type="InterPro" id="IPR010920">
    <property type="entry name" value="LSM_dom_sf"/>
</dbReference>
<evidence type="ECO:0000313" key="12">
    <source>
        <dbReference type="Proteomes" id="UP000624703"/>
    </source>
</evidence>
<evidence type="ECO:0000256" key="1">
    <source>
        <dbReference type="ARBA" id="ARBA00004651"/>
    </source>
</evidence>
<evidence type="ECO:0000256" key="4">
    <source>
        <dbReference type="ARBA" id="ARBA00022692"/>
    </source>
</evidence>
<organism evidence="11 12">
    <name type="scientific">Persicirhabdus sediminis</name>
    <dbReference type="NCBI Taxonomy" id="454144"/>
    <lineage>
        <taxon>Bacteria</taxon>
        <taxon>Pseudomonadati</taxon>
        <taxon>Verrucomicrobiota</taxon>
        <taxon>Verrucomicrobiia</taxon>
        <taxon>Verrucomicrobiales</taxon>
        <taxon>Verrucomicrobiaceae</taxon>
        <taxon>Persicirhabdus</taxon>
    </lineage>
</organism>
<feature type="transmembrane region" description="Helical" evidence="7">
    <location>
        <begin position="455"/>
        <end position="474"/>
    </location>
</feature>
<comment type="similarity">
    <text evidence="2">Belongs to the MscS (TC 1.A.23) family.</text>
</comment>
<dbReference type="SUPFAM" id="SSF82861">
    <property type="entry name" value="Mechanosensitive channel protein MscS (YggB), transmembrane region"/>
    <property type="match status" value="1"/>
</dbReference>
<dbReference type="InterPro" id="IPR052702">
    <property type="entry name" value="MscS-like_channel"/>
</dbReference>
<dbReference type="Gene3D" id="3.30.70.100">
    <property type="match status" value="1"/>
</dbReference>
<feature type="transmembrane region" description="Helical" evidence="7">
    <location>
        <begin position="354"/>
        <end position="376"/>
    </location>
</feature>
<evidence type="ECO:0000313" key="11">
    <source>
        <dbReference type="EMBL" id="MBK1792707.1"/>
    </source>
</evidence>
<evidence type="ECO:0000259" key="10">
    <source>
        <dbReference type="Pfam" id="PF21082"/>
    </source>
</evidence>
<dbReference type="EMBL" id="JAENIM010000047">
    <property type="protein sequence ID" value="MBK1792707.1"/>
    <property type="molecule type" value="Genomic_DNA"/>
</dbReference>
<feature type="transmembrane region" description="Helical" evidence="7">
    <location>
        <begin position="608"/>
        <end position="629"/>
    </location>
</feature>
<dbReference type="Gene3D" id="2.30.30.60">
    <property type="match status" value="1"/>
</dbReference>
<keyword evidence="3" id="KW-1003">Cell membrane</keyword>
<accession>A0A8J7MGX4</accession>
<dbReference type="PANTHER" id="PTHR30347:SF1">
    <property type="entry name" value="MECHANOSENSITIVE CHANNEL MSCK"/>
    <property type="match status" value="1"/>
</dbReference>
<comment type="subcellular location">
    <subcellularLocation>
        <location evidence="1">Cell membrane</location>
        <topology evidence="1">Multi-pass membrane protein</topology>
    </subcellularLocation>
</comment>
<reference evidence="11" key="1">
    <citation type="submission" date="2021-01" db="EMBL/GenBank/DDBJ databases">
        <title>Modified the classification status of verrucomicrobia.</title>
        <authorList>
            <person name="Feng X."/>
        </authorList>
    </citation>
    <scope>NUCLEOTIDE SEQUENCE</scope>
    <source>
        <strain evidence="11">_KCTC 22039</strain>
    </source>
</reference>
<dbReference type="InterPro" id="IPR025692">
    <property type="entry name" value="MscS_IM_dom1"/>
</dbReference>
<evidence type="ECO:0000256" key="6">
    <source>
        <dbReference type="ARBA" id="ARBA00023136"/>
    </source>
</evidence>
<dbReference type="SUPFAM" id="SSF50182">
    <property type="entry name" value="Sm-like ribonucleoproteins"/>
    <property type="match status" value="1"/>
</dbReference>
<feature type="transmembrane region" description="Helical" evidence="7">
    <location>
        <begin position="311"/>
        <end position="333"/>
    </location>
</feature>
<dbReference type="InterPro" id="IPR011014">
    <property type="entry name" value="MscS_channel_TM-2"/>
</dbReference>
<dbReference type="PANTHER" id="PTHR30347">
    <property type="entry name" value="POTASSIUM CHANNEL RELATED"/>
    <property type="match status" value="1"/>
</dbReference>
<feature type="domain" description="Mechanosensitive ion channel MscS C-terminal" evidence="10">
    <location>
        <begin position="731"/>
        <end position="813"/>
    </location>
</feature>